<feature type="region of interest" description="Disordered" evidence="1">
    <location>
        <begin position="34"/>
        <end position="53"/>
    </location>
</feature>
<reference evidence="2 3" key="1">
    <citation type="submission" date="2019-06" db="EMBL/GenBank/DDBJ databases">
        <title>WGS assembly of Gossypium darwinii.</title>
        <authorList>
            <person name="Chen Z.J."/>
            <person name="Sreedasyam A."/>
            <person name="Ando A."/>
            <person name="Song Q."/>
            <person name="De L."/>
            <person name="Hulse-Kemp A."/>
            <person name="Ding M."/>
            <person name="Ye W."/>
            <person name="Kirkbride R."/>
            <person name="Jenkins J."/>
            <person name="Plott C."/>
            <person name="Lovell J."/>
            <person name="Lin Y.-M."/>
            <person name="Vaughn R."/>
            <person name="Liu B."/>
            <person name="Li W."/>
            <person name="Simpson S."/>
            <person name="Scheffler B."/>
            <person name="Saski C."/>
            <person name="Grover C."/>
            <person name="Hu G."/>
            <person name="Conover J."/>
            <person name="Carlson J."/>
            <person name="Shu S."/>
            <person name="Boston L."/>
            <person name="Williams M."/>
            <person name="Peterson D."/>
            <person name="Mcgee K."/>
            <person name="Jones D."/>
            <person name="Wendel J."/>
            <person name="Stelly D."/>
            <person name="Grimwood J."/>
            <person name="Schmutz J."/>
        </authorList>
    </citation>
    <scope>NUCLEOTIDE SEQUENCE [LARGE SCALE GENOMIC DNA]</scope>
    <source>
        <strain evidence="2">1808015.09</strain>
    </source>
</reference>
<protein>
    <submittedName>
        <fullName evidence="2">Uncharacterized protein</fullName>
    </submittedName>
</protein>
<dbReference type="AlphaFoldDB" id="A0A5D2F9L4"/>
<keyword evidence="3" id="KW-1185">Reference proteome</keyword>
<evidence type="ECO:0000313" key="2">
    <source>
        <dbReference type="EMBL" id="TYH02108.1"/>
    </source>
</evidence>
<evidence type="ECO:0000256" key="1">
    <source>
        <dbReference type="SAM" id="MobiDB-lite"/>
    </source>
</evidence>
<evidence type="ECO:0000313" key="3">
    <source>
        <dbReference type="Proteomes" id="UP000323506"/>
    </source>
</evidence>
<organism evidence="2 3">
    <name type="scientific">Gossypium darwinii</name>
    <name type="common">Darwin's cotton</name>
    <name type="synonym">Gossypium barbadense var. darwinii</name>
    <dbReference type="NCBI Taxonomy" id="34276"/>
    <lineage>
        <taxon>Eukaryota</taxon>
        <taxon>Viridiplantae</taxon>
        <taxon>Streptophyta</taxon>
        <taxon>Embryophyta</taxon>
        <taxon>Tracheophyta</taxon>
        <taxon>Spermatophyta</taxon>
        <taxon>Magnoliopsida</taxon>
        <taxon>eudicotyledons</taxon>
        <taxon>Gunneridae</taxon>
        <taxon>Pentapetalae</taxon>
        <taxon>rosids</taxon>
        <taxon>malvids</taxon>
        <taxon>Malvales</taxon>
        <taxon>Malvaceae</taxon>
        <taxon>Malvoideae</taxon>
        <taxon>Gossypium</taxon>
    </lineage>
</organism>
<gene>
    <name evidence="2" type="ORF">ES288_A09G112200v1</name>
</gene>
<name>A0A5D2F9L4_GOSDA</name>
<proteinExistence type="predicted"/>
<dbReference type="EMBL" id="CM017696">
    <property type="protein sequence ID" value="TYH02108.1"/>
    <property type="molecule type" value="Genomic_DNA"/>
</dbReference>
<dbReference type="Proteomes" id="UP000323506">
    <property type="component" value="Chromosome A09"/>
</dbReference>
<accession>A0A5D2F9L4</accession>
<sequence>MAAGVEKNGFFFYLSVPSHHRWGFSASPLTWPPSRSEQSPTATIRGVRRAWRQ</sequence>